<dbReference type="SUPFAM" id="SSF75304">
    <property type="entry name" value="Amidase signature (AS) enzymes"/>
    <property type="match status" value="1"/>
</dbReference>
<dbReference type="PANTHER" id="PTHR42678:SF34">
    <property type="entry name" value="OS04G0183300 PROTEIN"/>
    <property type="match status" value="1"/>
</dbReference>
<dbReference type="InterPro" id="IPR036928">
    <property type="entry name" value="AS_sf"/>
</dbReference>
<comment type="caution">
    <text evidence="2">The sequence shown here is derived from an EMBL/GenBank/DDBJ whole genome shotgun (WGS) entry which is preliminary data.</text>
</comment>
<sequence>MPEFVPATLQYLANNPKYDTEKPYQILINLSHAPGSQKSNHEYETVKNVPITDVRTCDELPTLDEHGFQLETLPNMLHPADFDNNEWVTGEYYPYIENFLKSLLQAKEVMIFEHQNYHGESVLSTKNPDHRWYYANRQKYGEAWVFKLYDSDPNAASSQMGVQNRPLCDYPDVPVGPPPRVLAAKAQNFVLPSLCGVLPHSVPPGQSSSDSLSEPTSVSSGFVSSIDVLTATTFDLIKHLEDSILTSFQLVSEYQHRIARDNKAGLWLNAILSTAPEDNVLQIVKERNEQRKAGALLGPLHGAPFVVKVLDTMVTDQLRSMQTTYGSYALQYFMAPDVAFIIQKTEEAGAIVLGKTNLQPCGSSSGAGGAVSAGFAPVAFGTDTTGMVTCPAAFNSLYGLRSTLGLLPRTGILPTTTSFDTPGLLTKSVGGIALWMDVVAQTDPKDPATATSSLERPQSYAKELNGHWKPWRIGALDRPVFGNESIPIWTTQAQDHQMIKGCNETLRRFHTGGAVLVEGIELPMAHLSEEEMSVFDKILNYELKTNLDSYLASLKNTSIHSNRRTALVEAHGIEKVLNDHDLDAVVVPALTWLVQYNAMGGIPFGVIPVGKYDSGRPFGLGFAGRRFDDAELLQIMEAAKKTSVKREVPDVYKYVTLLEKMRYWWTRVNPPTRDPDNRMNHESP</sequence>
<evidence type="ECO:0000313" key="2">
    <source>
        <dbReference type="EMBL" id="RAR14452.1"/>
    </source>
</evidence>
<evidence type="ECO:0000259" key="1">
    <source>
        <dbReference type="Pfam" id="PF01425"/>
    </source>
</evidence>
<feature type="domain" description="Amidase" evidence="1">
    <location>
        <begin position="359"/>
        <end position="479"/>
    </location>
</feature>
<organism evidence="2 3">
    <name type="scientific">Stemphylium lycopersici</name>
    <name type="common">Tomato gray leaf spot disease fungus</name>
    <name type="synonym">Thyrospora lycopersici</name>
    <dbReference type="NCBI Taxonomy" id="183478"/>
    <lineage>
        <taxon>Eukaryota</taxon>
        <taxon>Fungi</taxon>
        <taxon>Dikarya</taxon>
        <taxon>Ascomycota</taxon>
        <taxon>Pezizomycotina</taxon>
        <taxon>Dothideomycetes</taxon>
        <taxon>Pleosporomycetidae</taxon>
        <taxon>Pleosporales</taxon>
        <taxon>Pleosporineae</taxon>
        <taxon>Pleosporaceae</taxon>
        <taxon>Stemphylium</taxon>
    </lineage>
</organism>
<reference evidence="3" key="1">
    <citation type="submission" date="2018-05" db="EMBL/GenBank/DDBJ databases">
        <title>Draft genome sequence of Stemphylium lycopersici strain CIDEFI 213.</title>
        <authorList>
            <person name="Medina R."/>
            <person name="Franco M.E.E."/>
            <person name="Lucentini C.G."/>
            <person name="Saparrat M.C.N."/>
            <person name="Balatti P.A."/>
        </authorList>
    </citation>
    <scope>NUCLEOTIDE SEQUENCE [LARGE SCALE GENOMIC DNA]</scope>
    <source>
        <strain evidence="3">CIDEFI 213</strain>
    </source>
</reference>
<gene>
    <name evidence="2" type="ORF">DDE83_002220</name>
</gene>
<feature type="domain" description="Amidase" evidence="1">
    <location>
        <begin position="250"/>
        <end position="358"/>
    </location>
</feature>
<dbReference type="PANTHER" id="PTHR42678">
    <property type="entry name" value="AMIDASE"/>
    <property type="match status" value="1"/>
</dbReference>
<dbReference type="EMBL" id="QGDH01000022">
    <property type="protein sequence ID" value="RAR14452.1"/>
    <property type="molecule type" value="Genomic_DNA"/>
</dbReference>
<dbReference type="STRING" id="183478.A0A364NB16"/>
<dbReference type="InterPro" id="IPR023631">
    <property type="entry name" value="Amidase_dom"/>
</dbReference>
<name>A0A364NB16_STELY</name>
<protein>
    <submittedName>
        <fullName evidence="2">Amidase signature domain-containing protein</fullName>
    </submittedName>
</protein>
<proteinExistence type="predicted"/>
<evidence type="ECO:0000313" key="3">
    <source>
        <dbReference type="Proteomes" id="UP000249619"/>
    </source>
</evidence>
<keyword evidence="3" id="KW-1185">Reference proteome</keyword>
<dbReference type="AlphaFoldDB" id="A0A364NB16"/>
<dbReference type="Pfam" id="PF01425">
    <property type="entry name" value="Amidase"/>
    <property type="match status" value="2"/>
</dbReference>
<dbReference type="Proteomes" id="UP000249619">
    <property type="component" value="Unassembled WGS sequence"/>
</dbReference>
<accession>A0A364NB16</accession>
<dbReference type="Gene3D" id="3.90.1300.10">
    <property type="entry name" value="Amidase signature (AS) domain"/>
    <property type="match status" value="1"/>
</dbReference>